<gene>
    <name evidence="2" type="ORF">ACFPIB_11895</name>
</gene>
<evidence type="ECO:0000313" key="2">
    <source>
        <dbReference type="EMBL" id="MFC5271317.1"/>
    </source>
</evidence>
<evidence type="ECO:0000313" key="3">
    <source>
        <dbReference type="Proteomes" id="UP001596161"/>
    </source>
</evidence>
<dbReference type="InterPro" id="IPR025695">
    <property type="entry name" value="DoxX-like"/>
</dbReference>
<dbReference type="RefSeq" id="WP_378017682.1">
    <property type="nucleotide sequence ID" value="NZ_JBHSKT010000006.1"/>
</dbReference>
<dbReference type="EMBL" id="JBHSKT010000006">
    <property type="protein sequence ID" value="MFC5271317.1"/>
    <property type="molecule type" value="Genomic_DNA"/>
</dbReference>
<protein>
    <submittedName>
        <fullName evidence="2">DoxX-like family protein</fullName>
    </submittedName>
</protein>
<proteinExistence type="predicted"/>
<organism evidence="2 3">
    <name type="scientific">Adhaeribacter terreus</name>
    <dbReference type="NCBI Taxonomy" id="529703"/>
    <lineage>
        <taxon>Bacteria</taxon>
        <taxon>Pseudomonadati</taxon>
        <taxon>Bacteroidota</taxon>
        <taxon>Cytophagia</taxon>
        <taxon>Cytophagales</taxon>
        <taxon>Hymenobacteraceae</taxon>
        <taxon>Adhaeribacter</taxon>
    </lineage>
</organism>
<dbReference type="Proteomes" id="UP001596161">
    <property type="component" value="Unassembled WGS sequence"/>
</dbReference>
<sequence length="303" mass="34797">MKRDPIYVETKMHTSLERVWEFTQTPEMHQEWDLRFNRIEYLPKETEDAPQHFLYETQIGFGVRVSGKGKSTGTHSKETGESTSALKFWSDEPVSLIKTGSGYWKYIPENGGVKFLTWYDYQTRHGFFGQLTDKFLFRPLIGWATAWSFDALKMWLERGQHPRLSKKLLLVLLLSNFLIALTWLYHGIVPKLMYMETGELEMLTASGMFTGFEKEGVYAAGIAEILFGLAFLFFGRWRLLHWLNIVALLALGIIALFAKYEVYLAPFNPATTSFGVIGLSVIVLSLLKYIPSAAHCKRKPGRK</sequence>
<dbReference type="Pfam" id="PF13781">
    <property type="entry name" value="DoxX_3"/>
    <property type="match status" value="1"/>
</dbReference>
<name>A0ABW0EAB2_9BACT</name>
<feature type="transmembrane region" description="Helical" evidence="1">
    <location>
        <begin position="168"/>
        <end position="186"/>
    </location>
</feature>
<accession>A0ABW0EAB2</accession>
<feature type="transmembrane region" description="Helical" evidence="1">
    <location>
        <begin position="270"/>
        <end position="290"/>
    </location>
</feature>
<feature type="transmembrane region" description="Helical" evidence="1">
    <location>
        <begin position="216"/>
        <end position="234"/>
    </location>
</feature>
<keyword evidence="3" id="KW-1185">Reference proteome</keyword>
<keyword evidence="1" id="KW-1133">Transmembrane helix</keyword>
<evidence type="ECO:0000256" key="1">
    <source>
        <dbReference type="SAM" id="Phobius"/>
    </source>
</evidence>
<comment type="caution">
    <text evidence="2">The sequence shown here is derived from an EMBL/GenBank/DDBJ whole genome shotgun (WGS) entry which is preliminary data.</text>
</comment>
<dbReference type="SUPFAM" id="SSF55961">
    <property type="entry name" value="Bet v1-like"/>
    <property type="match status" value="1"/>
</dbReference>
<reference evidence="3" key="1">
    <citation type="journal article" date="2019" name="Int. J. Syst. Evol. Microbiol.">
        <title>The Global Catalogue of Microorganisms (GCM) 10K type strain sequencing project: providing services to taxonomists for standard genome sequencing and annotation.</title>
        <authorList>
            <consortium name="The Broad Institute Genomics Platform"/>
            <consortium name="The Broad Institute Genome Sequencing Center for Infectious Disease"/>
            <person name="Wu L."/>
            <person name="Ma J."/>
        </authorList>
    </citation>
    <scope>NUCLEOTIDE SEQUENCE [LARGE SCALE GENOMIC DNA]</scope>
    <source>
        <strain evidence="3">KACC 12602</strain>
    </source>
</reference>
<feature type="transmembrane region" description="Helical" evidence="1">
    <location>
        <begin position="239"/>
        <end position="258"/>
    </location>
</feature>
<keyword evidence="1" id="KW-0472">Membrane</keyword>
<keyword evidence="1" id="KW-0812">Transmembrane</keyword>